<evidence type="ECO:0000313" key="12">
    <source>
        <dbReference type="EMBL" id="PTX42580.1"/>
    </source>
</evidence>
<evidence type="ECO:0000259" key="8">
    <source>
        <dbReference type="Pfam" id="PF00408"/>
    </source>
</evidence>
<dbReference type="InterPro" id="IPR036900">
    <property type="entry name" value="A-D-PHexomutase_C_sf"/>
</dbReference>
<dbReference type="GO" id="GO:0008966">
    <property type="term" value="F:phosphoglucosamine mutase activity"/>
    <property type="evidence" value="ECO:0007669"/>
    <property type="project" value="InterPro"/>
</dbReference>
<dbReference type="InterPro" id="IPR005844">
    <property type="entry name" value="A-D-PHexomutase_a/b/a-I"/>
</dbReference>
<evidence type="ECO:0000256" key="4">
    <source>
        <dbReference type="ARBA" id="ARBA00022723"/>
    </source>
</evidence>
<dbReference type="SUPFAM" id="SSF55957">
    <property type="entry name" value="Phosphoglucomutase, C-terminal domain"/>
    <property type="match status" value="1"/>
</dbReference>
<dbReference type="InterPro" id="IPR024086">
    <property type="entry name" value="GlmM_arc-type"/>
</dbReference>
<keyword evidence="4 7" id="KW-0479">Metal-binding</keyword>
<dbReference type="PANTHER" id="PTHR42946">
    <property type="entry name" value="PHOSPHOHEXOSE MUTASE"/>
    <property type="match status" value="1"/>
</dbReference>
<dbReference type="GO" id="GO:0004615">
    <property type="term" value="F:phosphomannomutase activity"/>
    <property type="evidence" value="ECO:0007669"/>
    <property type="project" value="TreeGrafter"/>
</dbReference>
<feature type="domain" description="Alpha-D-phosphohexomutase C-terminal" evidence="8">
    <location>
        <begin position="399"/>
        <end position="454"/>
    </location>
</feature>
<dbReference type="Pfam" id="PF02880">
    <property type="entry name" value="PGM_PMM_III"/>
    <property type="match status" value="1"/>
</dbReference>
<proteinExistence type="inferred from homology"/>
<dbReference type="InterPro" id="IPR016055">
    <property type="entry name" value="A-D-PHexomutase_a/b/a-I/II/III"/>
</dbReference>
<comment type="cofactor">
    <cofactor evidence="1">
        <name>Mg(2+)</name>
        <dbReference type="ChEBI" id="CHEBI:18420"/>
    </cofactor>
</comment>
<protein>
    <submittedName>
        <fullName evidence="12">Phosphomannomutase</fullName>
    </submittedName>
</protein>
<dbReference type="GO" id="GO:0005829">
    <property type="term" value="C:cytosol"/>
    <property type="evidence" value="ECO:0007669"/>
    <property type="project" value="TreeGrafter"/>
</dbReference>
<comment type="caution">
    <text evidence="12">The sequence shown here is derived from an EMBL/GenBank/DDBJ whole genome shotgun (WGS) entry which is preliminary data.</text>
</comment>
<reference evidence="12 13" key="1">
    <citation type="submission" date="2018-04" db="EMBL/GenBank/DDBJ databases">
        <title>Genomic Encyclopedia of Archaeal and Bacterial Type Strains, Phase II (KMG-II): from individual species to whole genera.</title>
        <authorList>
            <person name="Goeker M."/>
        </authorList>
    </citation>
    <scope>NUCLEOTIDE SEQUENCE [LARGE SCALE GENOMIC DNA]</scope>
    <source>
        <strain evidence="12 13">DSM 23082</strain>
    </source>
</reference>
<dbReference type="Gene3D" id="3.30.310.50">
    <property type="entry name" value="Alpha-D-phosphohexomutase, C-terminal domain"/>
    <property type="match status" value="1"/>
</dbReference>
<feature type="domain" description="Alpha-D-phosphohexomutase alpha/beta/alpha" evidence="9">
    <location>
        <begin position="8"/>
        <end position="142"/>
    </location>
</feature>
<dbReference type="PROSITE" id="PS00710">
    <property type="entry name" value="PGM_PMM"/>
    <property type="match status" value="1"/>
</dbReference>
<dbReference type="InterPro" id="IPR050060">
    <property type="entry name" value="Phosphoglucosamine_mutase"/>
</dbReference>
<dbReference type="SUPFAM" id="SSF53738">
    <property type="entry name" value="Phosphoglucomutase, first 3 domains"/>
    <property type="match status" value="3"/>
</dbReference>
<dbReference type="InterPro" id="IPR005841">
    <property type="entry name" value="Alpha-D-phosphohexomutase_SF"/>
</dbReference>
<dbReference type="InterPro" id="IPR016066">
    <property type="entry name" value="A-D-PHexomutase_CS"/>
</dbReference>
<keyword evidence="5 7" id="KW-0460">Magnesium</keyword>
<organism evidence="12 13">
    <name type="scientific">Christiangramia gaetbulicola</name>
    <dbReference type="NCBI Taxonomy" id="703340"/>
    <lineage>
        <taxon>Bacteria</taxon>
        <taxon>Pseudomonadati</taxon>
        <taxon>Bacteroidota</taxon>
        <taxon>Flavobacteriia</taxon>
        <taxon>Flavobacteriales</taxon>
        <taxon>Flavobacteriaceae</taxon>
        <taxon>Christiangramia</taxon>
    </lineage>
</organism>
<evidence type="ECO:0000259" key="11">
    <source>
        <dbReference type="Pfam" id="PF02880"/>
    </source>
</evidence>
<evidence type="ECO:0000259" key="9">
    <source>
        <dbReference type="Pfam" id="PF02878"/>
    </source>
</evidence>
<dbReference type="PRINTS" id="PR00509">
    <property type="entry name" value="PGMPMM"/>
</dbReference>
<evidence type="ECO:0000256" key="7">
    <source>
        <dbReference type="RuleBase" id="RU004326"/>
    </source>
</evidence>
<dbReference type="EMBL" id="QBKQ01000003">
    <property type="protein sequence ID" value="PTX42580.1"/>
    <property type="molecule type" value="Genomic_DNA"/>
</dbReference>
<dbReference type="AlphaFoldDB" id="A0A2T6AFI7"/>
<dbReference type="GO" id="GO:0006048">
    <property type="term" value="P:UDP-N-acetylglucosamine biosynthetic process"/>
    <property type="evidence" value="ECO:0007669"/>
    <property type="project" value="TreeGrafter"/>
</dbReference>
<dbReference type="PANTHER" id="PTHR42946:SF1">
    <property type="entry name" value="PHOSPHOGLUCOMUTASE (ALPHA-D-GLUCOSE-1,6-BISPHOSPHATE-DEPENDENT)"/>
    <property type="match status" value="1"/>
</dbReference>
<keyword evidence="3" id="KW-0597">Phosphoprotein</keyword>
<keyword evidence="6" id="KW-0413">Isomerase</keyword>
<keyword evidence="13" id="KW-1185">Reference proteome</keyword>
<dbReference type="GO" id="GO:0005975">
    <property type="term" value="P:carbohydrate metabolic process"/>
    <property type="evidence" value="ECO:0007669"/>
    <property type="project" value="InterPro"/>
</dbReference>
<dbReference type="Pfam" id="PF00408">
    <property type="entry name" value="PGM_PMM_IV"/>
    <property type="match status" value="1"/>
</dbReference>
<dbReference type="Proteomes" id="UP000244174">
    <property type="component" value="Unassembled WGS sequence"/>
</dbReference>
<evidence type="ECO:0000256" key="5">
    <source>
        <dbReference type="ARBA" id="ARBA00022842"/>
    </source>
</evidence>
<feature type="domain" description="Alpha-D-phosphohexomutase alpha/beta/alpha" evidence="11">
    <location>
        <begin position="270"/>
        <end position="374"/>
    </location>
</feature>
<dbReference type="RefSeq" id="WP_108172860.1">
    <property type="nucleotide sequence ID" value="NZ_QBKQ01000003.1"/>
</dbReference>
<accession>A0A2T6AFI7</accession>
<dbReference type="OrthoDB" id="9806956at2"/>
<name>A0A2T6AFI7_9FLAO</name>
<sequence>MTLIKSISGIRGTIGGKTGENLTPVDTVKFAAAYGTWLKEHSDKKKLKVVVGRDARISGKMIQEITMNTLSGLGIDVIDLGLSTTPTVEVAVPLEKADGGIILTASHNPKQWNALKLLNSKGEFLDGAAGASILEIAEKEGFNFSEVDELGKISVIEGYIEKHIDEVLKLKLVDADKVAKANLKVAVDAVNSTGGIAIPALLKRMGVEVIELYCEPNGHFPHNPEPLKEHLTDICELVKKEKADFGIVVDPDVDRLAFIDENGEMFGEEYTLVACADYVLSKTPGNTVSNLSSSRALRDITEKHNGTYSASAVGEVNVVQLMKDNDAIIGGEGNGGIIYPEAHYGRDSLVGSALFLTYLAENGKKVSEIRKEYPSYFMSKNKIELTPDLDVDGILKSVEKRHAQEEISTVDGVKIDFPENWVHLRKSNTEPIIRIYTEAKSQQEADDLAQKMIKEIQDIIS</sequence>
<dbReference type="InterPro" id="IPR005845">
    <property type="entry name" value="A-D-PHexomutase_a/b/a-II"/>
</dbReference>
<feature type="domain" description="Alpha-D-phosphohexomutase alpha/beta/alpha" evidence="10">
    <location>
        <begin position="171"/>
        <end position="263"/>
    </location>
</feature>
<evidence type="ECO:0000313" key="13">
    <source>
        <dbReference type="Proteomes" id="UP000244174"/>
    </source>
</evidence>
<dbReference type="GO" id="GO:0000287">
    <property type="term" value="F:magnesium ion binding"/>
    <property type="evidence" value="ECO:0007669"/>
    <property type="project" value="InterPro"/>
</dbReference>
<gene>
    <name evidence="12" type="ORF">C8P64_3010</name>
</gene>
<dbReference type="Pfam" id="PF02879">
    <property type="entry name" value="PGM_PMM_II"/>
    <property type="match status" value="1"/>
</dbReference>
<evidence type="ECO:0000259" key="10">
    <source>
        <dbReference type="Pfam" id="PF02879"/>
    </source>
</evidence>
<dbReference type="Gene3D" id="3.40.120.10">
    <property type="entry name" value="Alpha-D-Glucose-1,6-Bisphosphate, subunit A, domain 3"/>
    <property type="match status" value="3"/>
</dbReference>
<dbReference type="InterPro" id="IPR005846">
    <property type="entry name" value="A-D-PHexomutase_a/b/a-III"/>
</dbReference>
<evidence type="ECO:0000256" key="3">
    <source>
        <dbReference type="ARBA" id="ARBA00022553"/>
    </source>
</evidence>
<evidence type="ECO:0000256" key="2">
    <source>
        <dbReference type="ARBA" id="ARBA00010231"/>
    </source>
</evidence>
<dbReference type="GO" id="GO:0009252">
    <property type="term" value="P:peptidoglycan biosynthetic process"/>
    <property type="evidence" value="ECO:0007669"/>
    <property type="project" value="TreeGrafter"/>
</dbReference>
<dbReference type="NCBIfam" id="TIGR03990">
    <property type="entry name" value="Arch_GlmM"/>
    <property type="match status" value="1"/>
</dbReference>
<dbReference type="InterPro" id="IPR005843">
    <property type="entry name" value="A-D-PHexomutase_C"/>
</dbReference>
<evidence type="ECO:0000256" key="6">
    <source>
        <dbReference type="ARBA" id="ARBA00023235"/>
    </source>
</evidence>
<evidence type="ECO:0000256" key="1">
    <source>
        <dbReference type="ARBA" id="ARBA00001946"/>
    </source>
</evidence>
<dbReference type="Pfam" id="PF02878">
    <property type="entry name" value="PGM_PMM_I"/>
    <property type="match status" value="1"/>
</dbReference>
<dbReference type="FunFam" id="3.40.120.10:FF:000020">
    <property type="entry name" value="Phosphoglucosamine mutase"/>
    <property type="match status" value="1"/>
</dbReference>
<comment type="similarity">
    <text evidence="2 7">Belongs to the phosphohexose mutase family.</text>
</comment>